<dbReference type="Pfam" id="PF00107">
    <property type="entry name" value="ADH_zinc_N"/>
    <property type="match status" value="1"/>
</dbReference>
<dbReference type="InterPro" id="IPR036291">
    <property type="entry name" value="NAD(P)-bd_dom_sf"/>
</dbReference>
<dbReference type="PANTHER" id="PTHR43350:SF2">
    <property type="entry name" value="GROES-LIKE ZINC-BINDING ALCOHOL DEHYDROGENASE FAMILY PROTEIN"/>
    <property type="match status" value="1"/>
</dbReference>
<dbReference type="SMART" id="SM00829">
    <property type="entry name" value="PKS_ER"/>
    <property type="match status" value="1"/>
</dbReference>
<dbReference type="EMBL" id="JBHSPA010000054">
    <property type="protein sequence ID" value="MFC5830355.1"/>
    <property type="molecule type" value="Genomic_DNA"/>
</dbReference>
<comment type="similarity">
    <text evidence="2 6">Belongs to the zinc-containing alcohol dehydrogenase family.</text>
</comment>
<dbReference type="SUPFAM" id="SSF50129">
    <property type="entry name" value="GroES-like"/>
    <property type="match status" value="1"/>
</dbReference>
<comment type="caution">
    <text evidence="8">The sequence shown here is derived from an EMBL/GenBank/DDBJ whole genome shotgun (WGS) entry which is preliminary data.</text>
</comment>
<evidence type="ECO:0000256" key="1">
    <source>
        <dbReference type="ARBA" id="ARBA00001947"/>
    </source>
</evidence>
<evidence type="ECO:0000259" key="7">
    <source>
        <dbReference type="SMART" id="SM00829"/>
    </source>
</evidence>
<dbReference type="InterPro" id="IPR013149">
    <property type="entry name" value="ADH-like_C"/>
</dbReference>
<gene>
    <name evidence="8" type="ORF">ACFPZ3_41420</name>
</gene>
<evidence type="ECO:0000256" key="2">
    <source>
        <dbReference type="ARBA" id="ARBA00008072"/>
    </source>
</evidence>
<accession>A0ABW1CZH0</accession>
<evidence type="ECO:0000313" key="8">
    <source>
        <dbReference type="EMBL" id="MFC5830355.1"/>
    </source>
</evidence>
<organism evidence="8 9">
    <name type="scientific">Nonomuraea insulae</name>
    <dbReference type="NCBI Taxonomy" id="1616787"/>
    <lineage>
        <taxon>Bacteria</taxon>
        <taxon>Bacillati</taxon>
        <taxon>Actinomycetota</taxon>
        <taxon>Actinomycetes</taxon>
        <taxon>Streptosporangiales</taxon>
        <taxon>Streptosporangiaceae</taxon>
        <taxon>Nonomuraea</taxon>
    </lineage>
</organism>
<dbReference type="InterPro" id="IPR002328">
    <property type="entry name" value="ADH_Zn_CS"/>
</dbReference>
<dbReference type="Proteomes" id="UP001596058">
    <property type="component" value="Unassembled WGS sequence"/>
</dbReference>
<feature type="domain" description="Enoyl reductase (ER)" evidence="7">
    <location>
        <begin position="14"/>
        <end position="390"/>
    </location>
</feature>
<dbReference type="RefSeq" id="WP_379519843.1">
    <property type="nucleotide sequence ID" value="NZ_JBHSPA010000054.1"/>
</dbReference>
<dbReference type="PROSITE" id="PS00059">
    <property type="entry name" value="ADH_ZINC"/>
    <property type="match status" value="1"/>
</dbReference>
<keyword evidence="5" id="KW-0560">Oxidoreductase</keyword>
<dbReference type="InterPro" id="IPR020843">
    <property type="entry name" value="ER"/>
</dbReference>
<evidence type="ECO:0000256" key="3">
    <source>
        <dbReference type="ARBA" id="ARBA00022723"/>
    </source>
</evidence>
<protein>
    <submittedName>
        <fullName evidence="8">Alcohol dehydrogenase catalytic domain-containing protein</fullName>
    </submittedName>
</protein>
<keyword evidence="3 6" id="KW-0479">Metal-binding</keyword>
<dbReference type="Gene3D" id="3.90.180.10">
    <property type="entry name" value="Medium-chain alcohol dehydrogenases, catalytic domain"/>
    <property type="match status" value="1"/>
</dbReference>
<keyword evidence="9" id="KW-1185">Reference proteome</keyword>
<sequence length="392" mass="40448">MSGWRPTVAAVFEGVDPGLKIRRVEVAAPQEGEVLLEVAACGACHSDVHKLRGHGTVAPPCVFGHELSGTITETGPSVDRVRPGDRVVCSFLVPCGKCAACAAGADDDCAPFRSAMQRDGLRFDGTHRYRFLDGAALRASGVGGLARHVVLPATAVFPLPNDWPSAWPLADAAVLGCAGLTAYGAVHRAARLTGGERVLVIGAGGVGLCVIALARHAGVVGTVATDLRQGARRAALDFGATAALDGADPPSAAHSVEQVASEDTERGLADRVRSVLGGDPDVVFDTIGTSDTLLQAQQIVAVGGRVVVTGLGGTSGRGIIPDLTVFVRRKVALIGSYAGLPREDMPRLLDAVRSGAFDPARLVSARYPFAQAARAYAEVAAGRIVGRALIEY</sequence>
<evidence type="ECO:0000256" key="5">
    <source>
        <dbReference type="ARBA" id="ARBA00023002"/>
    </source>
</evidence>
<dbReference type="Pfam" id="PF08240">
    <property type="entry name" value="ADH_N"/>
    <property type="match status" value="1"/>
</dbReference>
<comment type="cofactor">
    <cofactor evidence="1 6">
        <name>Zn(2+)</name>
        <dbReference type="ChEBI" id="CHEBI:29105"/>
    </cofactor>
</comment>
<evidence type="ECO:0000256" key="6">
    <source>
        <dbReference type="RuleBase" id="RU361277"/>
    </source>
</evidence>
<dbReference type="SUPFAM" id="SSF51735">
    <property type="entry name" value="NAD(P)-binding Rossmann-fold domains"/>
    <property type="match status" value="1"/>
</dbReference>
<evidence type="ECO:0000256" key="4">
    <source>
        <dbReference type="ARBA" id="ARBA00022833"/>
    </source>
</evidence>
<dbReference type="InterPro" id="IPR011032">
    <property type="entry name" value="GroES-like_sf"/>
</dbReference>
<dbReference type="InterPro" id="IPR013154">
    <property type="entry name" value="ADH-like_N"/>
</dbReference>
<reference evidence="9" key="1">
    <citation type="journal article" date="2019" name="Int. J. Syst. Evol. Microbiol.">
        <title>The Global Catalogue of Microorganisms (GCM) 10K type strain sequencing project: providing services to taxonomists for standard genome sequencing and annotation.</title>
        <authorList>
            <consortium name="The Broad Institute Genomics Platform"/>
            <consortium name="The Broad Institute Genome Sequencing Center for Infectious Disease"/>
            <person name="Wu L."/>
            <person name="Ma J."/>
        </authorList>
    </citation>
    <scope>NUCLEOTIDE SEQUENCE [LARGE SCALE GENOMIC DNA]</scope>
    <source>
        <strain evidence="9">CCUG 53903</strain>
    </source>
</reference>
<dbReference type="PANTHER" id="PTHR43350">
    <property type="entry name" value="NAD-DEPENDENT ALCOHOL DEHYDROGENASE"/>
    <property type="match status" value="1"/>
</dbReference>
<proteinExistence type="inferred from homology"/>
<keyword evidence="4 6" id="KW-0862">Zinc</keyword>
<evidence type="ECO:0000313" key="9">
    <source>
        <dbReference type="Proteomes" id="UP001596058"/>
    </source>
</evidence>
<name>A0ABW1CZH0_9ACTN</name>
<dbReference type="Gene3D" id="3.40.50.720">
    <property type="entry name" value="NAD(P)-binding Rossmann-like Domain"/>
    <property type="match status" value="1"/>
</dbReference>